<keyword evidence="2" id="KW-0677">Repeat</keyword>
<dbReference type="EMBL" id="UFAJ01000596">
    <property type="protein sequence ID" value="SSD61182.1"/>
    <property type="molecule type" value="Genomic_DNA"/>
</dbReference>
<feature type="region of interest" description="Disordered" evidence="3">
    <location>
        <begin position="29"/>
        <end position="74"/>
    </location>
</feature>
<organism evidence="4 5">
    <name type="scientific">Saccharomycodes ludwigii</name>
    <dbReference type="NCBI Taxonomy" id="36035"/>
    <lineage>
        <taxon>Eukaryota</taxon>
        <taxon>Fungi</taxon>
        <taxon>Dikarya</taxon>
        <taxon>Ascomycota</taxon>
        <taxon>Saccharomycotina</taxon>
        <taxon>Saccharomycetes</taxon>
        <taxon>Saccharomycodales</taxon>
        <taxon>Saccharomycodaceae</taxon>
        <taxon>Saccharomycodes</taxon>
    </lineage>
</organism>
<evidence type="ECO:0000256" key="3">
    <source>
        <dbReference type="SAM" id="MobiDB-lite"/>
    </source>
</evidence>
<dbReference type="SUPFAM" id="SSF52058">
    <property type="entry name" value="L domain-like"/>
    <property type="match status" value="1"/>
</dbReference>
<name>A0A376B952_9ASCO</name>
<dbReference type="PROSITE" id="PS51450">
    <property type="entry name" value="LRR"/>
    <property type="match status" value="2"/>
</dbReference>
<dbReference type="InterPro" id="IPR032675">
    <property type="entry name" value="LRR_dom_sf"/>
</dbReference>
<dbReference type="OrthoDB" id="7451790at2759"/>
<evidence type="ECO:0000256" key="2">
    <source>
        <dbReference type="ARBA" id="ARBA00022737"/>
    </source>
</evidence>
<feature type="compositionally biased region" description="Basic and acidic residues" evidence="3">
    <location>
        <begin position="117"/>
        <end position="129"/>
    </location>
</feature>
<dbReference type="InterPro" id="IPR001611">
    <property type="entry name" value="Leu-rich_rpt"/>
</dbReference>
<protein>
    <submittedName>
        <fullName evidence="4">Uncharacterized protein</fullName>
    </submittedName>
</protein>
<reference evidence="5" key="1">
    <citation type="submission" date="2018-06" db="EMBL/GenBank/DDBJ databases">
        <authorList>
            <person name="Guldener U."/>
        </authorList>
    </citation>
    <scope>NUCLEOTIDE SEQUENCE [LARGE SCALE GENOMIC DNA]</scope>
    <source>
        <strain evidence="5">UTAD17</strain>
    </source>
</reference>
<evidence type="ECO:0000313" key="5">
    <source>
        <dbReference type="Proteomes" id="UP000262825"/>
    </source>
</evidence>
<dbReference type="PANTHER" id="PTHR47566:SF1">
    <property type="entry name" value="PROTEIN NUD1"/>
    <property type="match status" value="1"/>
</dbReference>
<keyword evidence="1" id="KW-0433">Leucine-rich repeat</keyword>
<dbReference type="VEuPathDB" id="FungiDB:SCODWIG_02943"/>
<feature type="compositionally biased region" description="Acidic residues" evidence="3">
    <location>
        <begin position="130"/>
        <end position="141"/>
    </location>
</feature>
<feature type="region of interest" description="Disordered" evidence="3">
    <location>
        <begin position="446"/>
        <end position="465"/>
    </location>
</feature>
<proteinExistence type="predicted"/>
<dbReference type="PANTHER" id="PTHR47566">
    <property type="match status" value="1"/>
</dbReference>
<feature type="region of interest" description="Disordered" evidence="3">
    <location>
        <begin position="90"/>
        <end position="141"/>
    </location>
</feature>
<gene>
    <name evidence="4" type="ORF">SCODWIG_02943</name>
</gene>
<evidence type="ECO:0000256" key="1">
    <source>
        <dbReference type="ARBA" id="ARBA00022614"/>
    </source>
</evidence>
<dbReference type="InterPro" id="IPR052574">
    <property type="entry name" value="CDIRP"/>
</dbReference>
<keyword evidence="5" id="KW-1185">Reference proteome</keyword>
<evidence type="ECO:0000313" key="4">
    <source>
        <dbReference type="EMBL" id="SSD61182.1"/>
    </source>
</evidence>
<sequence length="984" mass="111128">MTTINDDSLESSPLKNLSSHFLQLQISPNTDEKTHITNKNKKRKSYVKNNNFEDNPTFIMDSSVDKDNKENGSPSYVKKLQEISINYGTVINSPSKKQKKKKDNVSNNNTFTRRHYHDSNGSEHVNRDGGDDDITSSLDDNDIPQWKNYYDDCRQNHGLPQKLPILNEDETGNVISEEIEDYDFAEDDDDFTTNNSVNLHNCKNRGEDTGEIIKAPTETDSFRAPATFKCRPKKINAFSPKSTNKTQNLLVKEKNSQQFHNDNFDSNALFPSEDPVTDALKVFNNVIRNSSFDKFRTNIAFSTNNDIQTNNDTGNQNKPPLKTAKTATAITISAPSVVSSATTAIPEKEAVVRPENVGMTYDPTNLVWQNPPAAVNGSDTSDNDYKISRLTNNVASSTNSGVTPDANIKDKNVDERVRFSLESRKDLFTESDNKNTNINVTTINTTTTTTTTGNNNNNNSNNNENTTSVPSALYFEDNANNLELTKSVNSVKIDQKDYQHNNRNSSTTTMDFDTSLDDPELIDNKKPPYKYIIEKTEDLIQNITDIKDDDGKLNVSDNNAYPFLQALLLNALLDIEKDSDKWNTLTELNLSKKQLDTIISLQEIVPNVIKLNLSKNNLRNINGIPTKYLIDLDLSYNSFDSIFSISPLCKLIHLEALNISHNKLIDLNWLISSKNDNVETSFKSLHFKRLDCSFNEIYKLPSLLSLGCCTSNALYFQNLQEVNLSHNKLSGVLDFANFELFNLKKLNLSFNFNIKSLKNLQKLRNLKVLNLEKCINLDIKDFLAGHNDNNNTHKRLISLNMKGIPLILDCENNNQDLDFSKIFINLVKLKITATAINSEGSNNFIKFSSYLQVLEVYGKWDNKWWNSIPSNNELKVLKISDCKDLIDIKIATNKNIRLPLLHTLVLKNNGLTKTQTLSSIMLNLQKIIGANGDASGNKQMISIDLSGNPINIYLKNKGLYKEYVTALLAWYPNLCYIDGHCIHK</sequence>
<dbReference type="Proteomes" id="UP000262825">
    <property type="component" value="Unassembled WGS sequence"/>
</dbReference>
<accession>A0A376B952</accession>
<dbReference type="GO" id="GO:0035591">
    <property type="term" value="F:signaling adaptor activity"/>
    <property type="evidence" value="ECO:0007669"/>
    <property type="project" value="TreeGrafter"/>
</dbReference>
<dbReference type="Gene3D" id="3.80.10.10">
    <property type="entry name" value="Ribonuclease Inhibitor"/>
    <property type="match status" value="2"/>
</dbReference>
<dbReference type="AlphaFoldDB" id="A0A376B952"/>
<feature type="compositionally biased region" description="Basic residues" evidence="3">
    <location>
        <begin position="36"/>
        <end position="46"/>
    </location>
</feature>